<reference evidence="3" key="1">
    <citation type="submission" date="2022-01" db="EMBL/GenBank/DDBJ databases">
        <title>Antribacter sp. nov., isolated from Guizhou of China.</title>
        <authorList>
            <person name="Chengliang C."/>
            <person name="Ya Z."/>
        </authorList>
    </citation>
    <scope>NUCLEOTIDE SEQUENCE</scope>
    <source>
        <strain evidence="3">KLBMP 9083</strain>
    </source>
</reference>
<evidence type="ECO:0000313" key="3">
    <source>
        <dbReference type="EMBL" id="MCF4119976.1"/>
    </source>
</evidence>
<protein>
    <submittedName>
        <fullName evidence="3">Uncharacterized protein</fullName>
    </submittedName>
</protein>
<gene>
    <name evidence="3" type="ORF">L1785_03195</name>
</gene>
<keyword evidence="4" id="KW-1185">Reference proteome</keyword>
<feature type="chain" id="PRO_5041415633" evidence="2">
    <location>
        <begin position="22"/>
        <end position="212"/>
    </location>
</feature>
<proteinExistence type="predicted"/>
<evidence type="ECO:0000256" key="2">
    <source>
        <dbReference type="SAM" id="SignalP"/>
    </source>
</evidence>
<comment type="caution">
    <text evidence="3">The sequence shown here is derived from an EMBL/GenBank/DDBJ whole genome shotgun (WGS) entry which is preliminary data.</text>
</comment>
<organism evidence="3 4">
    <name type="scientific">Antribacter soli</name>
    <dbReference type="NCBI Taxonomy" id="2910976"/>
    <lineage>
        <taxon>Bacteria</taxon>
        <taxon>Bacillati</taxon>
        <taxon>Actinomycetota</taxon>
        <taxon>Actinomycetes</taxon>
        <taxon>Micrococcales</taxon>
        <taxon>Promicromonosporaceae</taxon>
        <taxon>Antribacter</taxon>
    </lineage>
</organism>
<dbReference type="RefSeq" id="WP_236087688.1">
    <property type="nucleotide sequence ID" value="NZ_JAKGSG010000011.1"/>
</dbReference>
<feature type="compositionally biased region" description="Low complexity" evidence="1">
    <location>
        <begin position="28"/>
        <end position="49"/>
    </location>
</feature>
<evidence type="ECO:0000313" key="4">
    <source>
        <dbReference type="Proteomes" id="UP001165405"/>
    </source>
</evidence>
<feature type="compositionally biased region" description="Low complexity" evidence="1">
    <location>
        <begin position="84"/>
        <end position="95"/>
    </location>
</feature>
<keyword evidence="2" id="KW-0732">Signal</keyword>
<dbReference type="PROSITE" id="PS51257">
    <property type="entry name" value="PROKAR_LIPOPROTEIN"/>
    <property type="match status" value="1"/>
</dbReference>
<evidence type="ECO:0000256" key="1">
    <source>
        <dbReference type="SAM" id="MobiDB-lite"/>
    </source>
</evidence>
<accession>A0AA41QC97</accession>
<feature type="compositionally biased region" description="Gly residues" evidence="1">
    <location>
        <begin position="62"/>
        <end position="71"/>
    </location>
</feature>
<feature type="region of interest" description="Disordered" evidence="1">
    <location>
        <begin position="19"/>
        <end position="102"/>
    </location>
</feature>
<feature type="signal peptide" evidence="2">
    <location>
        <begin position="1"/>
        <end position="21"/>
    </location>
</feature>
<name>A0AA41QC97_9MICO</name>
<sequence length="212" mass="20141">MRTRVLALAATVVLTASACTAPDSGPRASGTASPSGTAAPSGSAAPSGTAGPGSSGSLPSGASGGQSGGEGSETAPSPVASDGPLSSLAVAPPAAGRRDAAPDAGTAAGLLAGFPTDVVTVPEHLVVSSSSVSAEGDRYQVTLDGTADGGCDLLLIAYRAWFTGGGFAETATDARPGSTEVTFVRDDGSVALAATDDGGACGLSLFATLTAR</sequence>
<dbReference type="Proteomes" id="UP001165405">
    <property type="component" value="Unassembled WGS sequence"/>
</dbReference>
<dbReference type="AlphaFoldDB" id="A0AA41QC97"/>
<dbReference type="EMBL" id="JAKGSG010000011">
    <property type="protein sequence ID" value="MCF4119976.1"/>
    <property type="molecule type" value="Genomic_DNA"/>
</dbReference>